<comment type="caution">
    <text evidence="1">The sequence shown here is derived from an EMBL/GenBank/DDBJ whole genome shotgun (WGS) entry which is preliminary data.</text>
</comment>
<accession>A0ACC2V4M0</accession>
<dbReference type="Proteomes" id="UP001227268">
    <property type="component" value="Unassembled WGS sequence"/>
</dbReference>
<protein>
    <submittedName>
        <fullName evidence="1">Uncharacterized protein</fullName>
    </submittedName>
</protein>
<reference evidence="1" key="1">
    <citation type="submission" date="2023-04" db="EMBL/GenBank/DDBJ databases">
        <title>Draft Genome sequencing of Naganishia species isolated from polar environments using Oxford Nanopore Technology.</title>
        <authorList>
            <person name="Leo P."/>
            <person name="Venkateswaran K."/>
        </authorList>
    </citation>
    <scope>NUCLEOTIDE SEQUENCE</scope>
    <source>
        <strain evidence="1">MNA-CCFEE 5423</strain>
    </source>
</reference>
<organism evidence="1 2">
    <name type="scientific">Naganishia friedmannii</name>
    <dbReference type="NCBI Taxonomy" id="89922"/>
    <lineage>
        <taxon>Eukaryota</taxon>
        <taxon>Fungi</taxon>
        <taxon>Dikarya</taxon>
        <taxon>Basidiomycota</taxon>
        <taxon>Agaricomycotina</taxon>
        <taxon>Tremellomycetes</taxon>
        <taxon>Filobasidiales</taxon>
        <taxon>Filobasidiaceae</taxon>
        <taxon>Naganishia</taxon>
    </lineage>
</organism>
<name>A0ACC2V4M0_9TREE</name>
<evidence type="ECO:0000313" key="1">
    <source>
        <dbReference type="EMBL" id="KAJ9094048.1"/>
    </source>
</evidence>
<gene>
    <name evidence="1" type="ORF">QFC21_006149</name>
</gene>
<sequence length="159" mass="17963">MFWHNTNDIFCETTAPKVVMAELKALLVSNKDTLTHFSFQPLRTVTWRGSVISYKITPLLADNNGCIAIRMPPTLMSTIIEEMQKDEDILVIESKAKLFQVESVPKYRIQLHPDSSAATSPLPSPNVSMLRLQYFNPVHQRIDPESAASRESTACIEKE</sequence>
<proteinExistence type="predicted"/>
<keyword evidence="2" id="KW-1185">Reference proteome</keyword>
<dbReference type="EMBL" id="JASBWT010000027">
    <property type="protein sequence ID" value="KAJ9094048.1"/>
    <property type="molecule type" value="Genomic_DNA"/>
</dbReference>
<evidence type="ECO:0000313" key="2">
    <source>
        <dbReference type="Proteomes" id="UP001227268"/>
    </source>
</evidence>